<dbReference type="AlphaFoldDB" id="A0A158L341"/>
<dbReference type="OrthoDB" id="9812539at2"/>
<dbReference type="InterPro" id="IPR021329">
    <property type="entry name" value="DUF2938"/>
</dbReference>
<keyword evidence="3" id="KW-1185">Reference proteome</keyword>
<name>A0A158L341_9BURK</name>
<evidence type="ECO:0000313" key="2">
    <source>
        <dbReference type="EMBL" id="SAL87762.1"/>
    </source>
</evidence>
<dbReference type="Proteomes" id="UP000054770">
    <property type="component" value="Unassembled WGS sequence"/>
</dbReference>
<feature type="transmembrane region" description="Helical" evidence="1">
    <location>
        <begin position="139"/>
        <end position="160"/>
    </location>
</feature>
<proteinExistence type="predicted"/>
<evidence type="ECO:0000256" key="1">
    <source>
        <dbReference type="SAM" id="Phobius"/>
    </source>
</evidence>
<dbReference type="RefSeq" id="WP_087650217.1">
    <property type="nucleotide sequence ID" value="NZ_FCON02000321.1"/>
</dbReference>
<sequence length="163" mass="16869">MNSFVLAYVGGIVGAVLMDITETLAARVGLTSGVSVALVGRWALGLLRGQWAHADIARSPARPGEVRTGWAFHFLVGGGGVALLYAAFVHAAGFNAPIHHLWGGVIFGAATSLLPWLLLLPAFGWGWFGGRGPRGSNALLASMVSHIPYGLGVGVVMALGSRL</sequence>
<keyword evidence="1" id="KW-0472">Membrane</keyword>
<protein>
    <submittedName>
        <fullName evidence="2">PF11158 family protein</fullName>
    </submittedName>
</protein>
<keyword evidence="1" id="KW-0812">Transmembrane</keyword>
<feature type="transmembrane region" description="Helical" evidence="1">
    <location>
        <begin position="101"/>
        <end position="127"/>
    </location>
</feature>
<organism evidence="2 3">
    <name type="scientific">Caballeronia choica</name>
    <dbReference type="NCBI Taxonomy" id="326476"/>
    <lineage>
        <taxon>Bacteria</taxon>
        <taxon>Pseudomonadati</taxon>
        <taxon>Pseudomonadota</taxon>
        <taxon>Betaproteobacteria</taxon>
        <taxon>Burkholderiales</taxon>
        <taxon>Burkholderiaceae</taxon>
        <taxon>Caballeronia</taxon>
    </lineage>
</organism>
<feature type="transmembrane region" description="Helical" evidence="1">
    <location>
        <begin position="70"/>
        <end position="89"/>
    </location>
</feature>
<keyword evidence="1" id="KW-1133">Transmembrane helix</keyword>
<comment type="caution">
    <text evidence="2">The sequence shown here is derived from an EMBL/GenBank/DDBJ whole genome shotgun (WGS) entry which is preliminary data.</text>
</comment>
<dbReference type="Pfam" id="PF11158">
    <property type="entry name" value="DUF2938"/>
    <property type="match status" value="1"/>
</dbReference>
<gene>
    <name evidence="2" type="ORF">AWB68_08528</name>
</gene>
<evidence type="ECO:0000313" key="3">
    <source>
        <dbReference type="Proteomes" id="UP000054770"/>
    </source>
</evidence>
<dbReference type="EMBL" id="FCON02000321">
    <property type="protein sequence ID" value="SAL87762.1"/>
    <property type="molecule type" value="Genomic_DNA"/>
</dbReference>
<reference evidence="2" key="1">
    <citation type="submission" date="2016-01" db="EMBL/GenBank/DDBJ databases">
        <authorList>
            <person name="Peeters C."/>
        </authorList>
    </citation>
    <scope>NUCLEOTIDE SEQUENCE [LARGE SCALE GENOMIC DNA]</scope>
    <source>
        <strain evidence="2">LMG 22940</strain>
    </source>
</reference>
<accession>A0A158L341</accession>